<dbReference type="InterPro" id="IPR001248">
    <property type="entry name" value="Pur-cyt_permease"/>
</dbReference>
<feature type="transmembrane region" description="Helical" evidence="7">
    <location>
        <begin position="154"/>
        <end position="173"/>
    </location>
</feature>
<dbReference type="Pfam" id="PF02133">
    <property type="entry name" value="Transp_cyt_pur"/>
    <property type="match status" value="1"/>
</dbReference>
<evidence type="ECO:0000256" key="3">
    <source>
        <dbReference type="ARBA" id="ARBA00022692"/>
    </source>
</evidence>
<dbReference type="AlphaFoldDB" id="A0AB94IVM8"/>
<dbReference type="EMBL" id="FP929056">
    <property type="protein sequence ID" value="CBL27807.1"/>
    <property type="molecule type" value="Genomic_DNA"/>
</dbReference>
<gene>
    <name evidence="8" type="ORF">SY1_02990</name>
</gene>
<feature type="transmembrane region" description="Helical" evidence="7">
    <location>
        <begin position="331"/>
        <end position="348"/>
    </location>
</feature>
<feature type="transmembrane region" description="Helical" evidence="7">
    <location>
        <begin position="286"/>
        <end position="305"/>
    </location>
</feature>
<evidence type="ECO:0000256" key="1">
    <source>
        <dbReference type="ARBA" id="ARBA00004141"/>
    </source>
</evidence>
<evidence type="ECO:0000256" key="7">
    <source>
        <dbReference type="SAM" id="Phobius"/>
    </source>
</evidence>
<feature type="transmembrane region" description="Helical" evidence="7">
    <location>
        <begin position="114"/>
        <end position="134"/>
    </location>
</feature>
<feature type="transmembrane region" description="Helical" evidence="7">
    <location>
        <begin position="70"/>
        <end position="93"/>
    </location>
</feature>
<protein>
    <submittedName>
        <fullName evidence="8">Purine-cytosine permease and related proteins</fullName>
    </submittedName>
</protein>
<name>A0AB94IVM8_9BACT</name>
<proteinExistence type="inferred from homology"/>
<dbReference type="PANTHER" id="PTHR30569:SF0">
    <property type="entry name" value="CYTOSINE PERMEASE"/>
    <property type="match status" value="1"/>
</dbReference>
<feature type="transmembrane region" description="Helical" evidence="7">
    <location>
        <begin position="392"/>
        <end position="410"/>
    </location>
</feature>
<organism evidence="8 9">
    <name type="scientific">Fretibacterium fastidiosum</name>
    <dbReference type="NCBI Taxonomy" id="651822"/>
    <lineage>
        <taxon>Bacteria</taxon>
        <taxon>Thermotogati</taxon>
        <taxon>Synergistota</taxon>
        <taxon>Synergistia</taxon>
        <taxon>Synergistales</taxon>
        <taxon>Aminobacteriaceae</taxon>
        <taxon>Fretibacterium</taxon>
    </lineage>
</organism>
<comment type="subcellular location">
    <subcellularLocation>
        <location evidence="1">Membrane</location>
        <topology evidence="1">Multi-pass membrane protein</topology>
    </subcellularLocation>
</comment>
<feature type="transmembrane region" description="Helical" evidence="7">
    <location>
        <begin position="180"/>
        <end position="199"/>
    </location>
</feature>
<dbReference type="Proteomes" id="UP000008957">
    <property type="component" value="Chromosome"/>
</dbReference>
<evidence type="ECO:0000256" key="2">
    <source>
        <dbReference type="ARBA" id="ARBA00008974"/>
    </source>
</evidence>
<evidence type="ECO:0000313" key="9">
    <source>
        <dbReference type="Proteomes" id="UP000008957"/>
    </source>
</evidence>
<dbReference type="Gene3D" id="1.10.4160.10">
    <property type="entry name" value="Hydantoin permease"/>
    <property type="match status" value="1"/>
</dbReference>
<dbReference type="NCBIfam" id="NF008241">
    <property type="entry name" value="PRK11017.1"/>
    <property type="match status" value="1"/>
</dbReference>
<dbReference type="KEGG" id="sbr:SY1_02990"/>
<dbReference type="PANTHER" id="PTHR30569">
    <property type="entry name" value="CYTOSINE TRANSPORTER CODB"/>
    <property type="match status" value="1"/>
</dbReference>
<keyword evidence="5 7" id="KW-0472">Membrane</keyword>
<dbReference type="GO" id="GO:0005886">
    <property type="term" value="C:plasma membrane"/>
    <property type="evidence" value="ECO:0007669"/>
    <property type="project" value="TreeGrafter"/>
</dbReference>
<dbReference type="GO" id="GO:0015209">
    <property type="term" value="F:cytosine transmembrane transporter activity"/>
    <property type="evidence" value="ECO:0007669"/>
    <property type="project" value="InterPro"/>
</dbReference>
<sequence length="454" mass="49525">MVEDRTQITETMAETAEERRGQDYPLTEVPASARAGLFSLSMVLAGFTFFTSVMWAGGELGVHYKFWPDLMYVVIVGDFLLGTYAAVLGYIAFSTGLHAGLLSRFCFGNKGSRWSDFLYGFTQIGWYAWGTALITDLVLQLAGITKENTASYPYIYVILIIFFGFFFVMTAYGGYKAMELLSIVAVPLVTCLILYSIYVSTVKVGGLEGLQKILPKEPMTTAAAMTLVFGTFVSGATQSTNWSRFASKGWHAVIASFVGFFIGNGLMIFAGAYGGYVYQDPDVARVMAMQGMAIPAYVLLILNVWTTQDNEIYCFSVACCNAFRIKARKGITLTGAVIAIIMALGGIYNYLIDFIIISGTVIPPIGGTMLADWLIKHKRRYSKIAETEFKDYNLTGIGAYIIGAAAALFSPGIPPINGIIAAFIAYPILDKILQAMGMSQDHRVLAPGEGKQQV</sequence>
<keyword evidence="3 7" id="KW-0812">Transmembrane</keyword>
<keyword evidence="4 7" id="KW-1133">Transmembrane helix</keyword>
<evidence type="ECO:0000256" key="6">
    <source>
        <dbReference type="SAM" id="MobiDB-lite"/>
    </source>
</evidence>
<dbReference type="RefSeq" id="WP_015555954.1">
    <property type="nucleotide sequence ID" value="NC_021038.1"/>
</dbReference>
<reference evidence="9" key="1">
    <citation type="submission" date="2010-03" db="EMBL/GenBank/DDBJ databases">
        <title>The genome sequence of Synergistetes sp. SGP1.</title>
        <authorList>
            <consortium name="metaHIT consortium -- http://www.metahit.eu/"/>
            <person name="Pajon A."/>
            <person name="Turner K."/>
            <person name="Parkhill J."/>
            <person name="Wade W."/>
            <person name="Vartoukian S."/>
        </authorList>
    </citation>
    <scope>NUCLEOTIDE SEQUENCE [LARGE SCALE GENOMIC DNA]</scope>
    <source>
        <strain evidence="9">SGP1</strain>
    </source>
</reference>
<comment type="similarity">
    <text evidence="2">Belongs to the purine-cytosine permease (2.A.39) family.</text>
</comment>
<feature type="region of interest" description="Disordered" evidence="6">
    <location>
        <begin position="1"/>
        <end position="21"/>
    </location>
</feature>
<feature type="transmembrane region" description="Helical" evidence="7">
    <location>
        <begin position="249"/>
        <end position="274"/>
    </location>
</feature>
<evidence type="ECO:0000256" key="5">
    <source>
        <dbReference type="ARBA" id="ARBA00023136"/>
    </source>
</evidence>
<dbReference type="InterPro" id="IPR030191">
    <property type="entry name" value="CodB"/>
</dbReference>
<accession>A0AB94IVM8</accession>
<evidence type="ECO:0000313" key="8">
    <source>
        <dbReference type="EMBL" id="CBL27807.1"/>
    </source>
</evidence>
<dbReference type="CDD" id="cd11484">
    <property type="entry name" value="SLC-NCS1sbd_CobB-like"/>
    <property type="match status" value="1"/>
</dbReference>
<feature type="transmembrane region" description="Helical" evidence="7">
    <location>
        <begin position="354"/>
        <end position="371"/>
    </location>
</feature>
<keyword evidence="9" id="KW-1185">Reference proteome</keyword>
<evidence type="ECO:0000256" key="4">
    <source>
        <dbReference type="ARBA" id="ARBA00022989"/>
    </source>
</evidence>
<feature type="transmembrane region" description="Helical" evidence="7">
    <location>
        <begin position="219"/>
        <end position="237"/>
    </location>
</feature>
<reference evidence="8 9" key="2">
    <citation type="submission" date="2010-03" db="EMBL/GenBank/DDBJ databases">
        <authorList>
            <person name="Pajon A."/>
        </authorList>
    </citation>
    <scope>NUCLEOTIDE SEQUENCE [LARGE SCALE GENOMIC DNA]</scope>
    <source>
        <strain evidence="8 9">SGP1</strain>
    </source>
</reference>
<feature type="transmembrane region" description="Helical" evidence="7">
    <location>
        <begin position="37"/>
        <end position="58"/>
    </location>
</feature>